<evidence type="ECO:0000313" key="4">
    <source>
        <dbReference type="EMBL" id="JAS42407.1"/>
    </source>
</evidence>
<evidence type="ECO:0008006" key="5">
    <source>
        <dbReference type="Google" id="ProtNLM"/>
    </source>
</evidence>
<dbReference type="InterPro" id="IPR033140">
    <property type="entry name" value="Lipase_GDXG_put_SER_AS"/>
</dbReference>
<dbReference type="GO" id="GO:0019433">
    <property type="term" value="P:triglyceride catabolic process"/>
    <property type="evidence" value="ECO:0007669"/>
    <property type="project" value="TreeGrafter"/>
</dbReference>
<dbReference type="AlphaFoldDB" id="A0A1B6EWX6"/>
<proteinExistence type="predicted"/>
<name>A0A1B6EWX6_9HEMI</name>
<protein>
    <recommendedName>
        <fullName evidence="5">Hormone-sensitive lipase</fullName>
    </recommendedName>
</protein>
<gene>
    <name evidence="4" type="ORF">g.14279</name>
</gene>
<dbReference type="InterPro" id="IPR010468">
    <property type="entry name" value="HSL_N"/>
</dbReference>
<evidence type="ECO:0000256" key="1">
    <source>
        <dbReference type="PROSITE-ProRule" id="PRU10038"/>
    </source>
</evidence>
<feature type="domain" description="Hormone-sensitive lipase N-terminal" evidence="2">
    <location>
        <begin position="19"/>
        <end position="322"/>
    </location>
</feature>
<dbReference type="SUPFAM" id="SSF53474">
    <property type="entry name" value="alpha/beta-Hydrolases"/>
    <property type="match status" value="1"/>
</dbReference>
<reference evidence="4" key="1">
    <citation type="submission" date="2015-11" db="EMBL/GenBank/DDBJ databases">
        <title>De novo transcriptome assembly of four potential Pierce s Disease insect vectors from Arizona vineyards.</title>
        <authorList>
            <person name="Tassone E.E."/>
        </authorList>
    </citation>
    <scope>NUCLEOTIDE SEQUENCE</scope>
</reference>
<evidence type="ECO:0000259" key="2">
    <source>
        <dbReference type="Pfam" id="PF06350"/>
    </source>
</evidence>
<dbReference type="InterPro" id="IPR013094">
    <property type="entry name" value="AB_hydrolase_3"/>
</dbReference>
<feature type="active site" evidence="1">
    <location>
        <position position="418"/>
    </location>
</feature>
<sequence length="713" mass="79081">MMISQSFEENEESNSVYAMYDVLKELCLNNVEYFKSDESAVGKKLCESFKALHNNVVSIYPIVDEIRKVAPYYDFNQNTQGNGYRSFVTVVDAFILYGEKTCQQICKNRTSYFFRKGTYLREVETCSQALSSLCVILTHLKTLISWSDPGCLFPKDERSPQELLTDSPGFNQICFYGTCLGFQFCESMQAILKGLSILMVSFSEVYYSEGGMLERATNYLWHSSKYVLNPELRARRIVNISQYSSVDFCKQFWFLGENELMNRLPNFVHPSVEVNRMISIPPEPLSSPRADGFLVDIPIPSSHSGPSPLSVRLLSAVKRQHMVGEAGGKESLVPPSKGLIFHCHGGGFVAQSSRSHEAYLRQWAQGLPAPILSVDYSLAPEAPFPRALEEALYAYCWALNNTTLLGTTAERIIFAGDSAGANLVIGVAMKCIELGLRPPDGLFLAYVPVVVSFVPSPGRLLCLMDPLLPFGFLMGCLKAYACPPDVYAASLAHENKLRRCKKSKSGTLTKSNSSSEESFEELSASELLELDKILEKEGVNAHSAPELELPQDAVSPGLPHRITRTAGNIATAITGTLSSLTSRSRSPSMDVNESSLEDDPLLENMMLPCPMDMLKFDVPHDPYLSPYWASDVVLSQFPPVHIVTLQMDPCLDDCVEFAKKLKRLGNPVSLDIYDGLPHGFLNFVMLSKEAFEASKKCIQRLGDLLALDANCNT</sequence>
<feature type="domain" description="Alpha/beta hydrolase fold-3" evidence="3">
    <location>
        <begin position="341"/>
        <end position="447"/>
    </location>
</feature>
<dbReference type="InterPro" id="IPR029058">
    <property type="entry name" value="AB_hydrolase_fold"/>
</dbReference>
<organism evidence="4">
    <name type="scientific">Cuerna arida</name>
    <dbReference type="NCBI Taxonomy" id="1464854"/>
    <lineage>
        <taxon>Eukaryota</taxon>
        <taxon>Metazoa</taxon>
        <taxon>Ecdysozoa</taxon>
        <taxon>Arthropoda</taxon>
        <taxon>Hexapoda</taxon>
        <taxon>Insecta</taxon>
        <taxon>Pterygota</taxon>
        <taxon>Neoptera</taxon>
        <taxon>Paraneoptera</taxon>
        <taxon>Hemiptera</taxon>
        <taxon>Auchenorrhyncha</taxon>
        <taxon>Membracoidea</taxon>
        <taxon>Cicadellidae</taxon>
        <taxon>Cicadellinae</taxon>
        <taxon>Proconiini</taxon>
        <taxon>Cuerna</taxon>
    </lineage>
</organism>
<dbReference type="GO" id="GO:0004806">
    <property type="term" value="F:triacylglycerol lipase activity"/>
    <property type="evidence" value="ECO:0007669"/>
    <property type="project" value="TreeGrafter"/>
</dbReference>
<feature type="domain" description="Alpha/beta hydrolase fold-3" evidence="3">
    <location>
        <begin position="577"/>
        <end position="681"/>
    </location>
</feature>
<accession>A0A1B6EWX6</accession>
<dbReference type="GO" id="GO:0004771">
    <property type="term" value="F:sterol ester esterase activity"/>
    <property type="evidence" value="ECO:0007669"/>
    <property type="project" value="TreeGrafter"/>
</dbReference>
<dbReference type="GO" id="GO:0005829">
    <property type="term" value="C:cytosol"/>
    <property type="evidence" value="ECO:0007669"/>
    <property type="project" value="TreeGrafter"/>
</dbReference>
<dbReference type="PANTHER" id="PTHR23025:SF3">
    <property type="entry name" value="HORMONE-SENSITIVE LIPASE"/>
    <property type="match status" value="1"/>
</dbReference>
<dbReference type="PROSITE" id="PS01174">
    <property type="entry name" value="LIPASE_GDXG_SER"/>
    <property type="match status" value="1"/>
</dbReference>
<dbReference type="Pfam" id="PF06350">
    <property type="entry name" value="HSL_N"/>
    <property type="match status" value="1"/>
</dbReference>
<dbReference type="EMBL" id="GECZ01027362">
    <property type="protein sequence ID" value="JAS42407.1"/>
    <property type="molecule type" value="Transcribed_RNA"/>
</dbReference>
<evidence type="ECO:0000259" key="3">
    <source>
        <dbReference type="Pfam" id="PF07859"/>
    </source>
</evidence>
<dbReference type="PANTHER" id="PTHR23025">
    <property type="entry name" value="TRIACYLGLYCEROL LIPASE"/>
    <property type="match status" value="1"/>
</dbReference>
<dbReference type="Gene3D" id="3.40.50.1820">
    <property type="entry name" value="alpha/beta hydrolase"/>
    <property type="match status" value="2"/>
</dbReference>
<dbReference type="GO" id="GO:0008203">
    <property type="term" value="P:cholesterol metabolic process"/>
    <property type="evidence" value="ECO:0007669"/>
    <property type="project" value="InterPro"/>
</dbReference>
<dbReference type="Pfam" id="PF07859">
    <property type="entry name" value="Abhydrolase_3"/>
    <property type="match status" value="2"/>
</dbReference>